<dbReference type="Gene3D" id="1.20.920.10">
    <property type="entry name" value="Bromodomain-like"/>
    <property type="match status" value="1"/>
</dbReference>
<evidence type="ECO:0000313" key="3">
    <source>
        <dbReference type="Proteomes" id="UP000288716"/>
    </source>
</evidence>
<dbReference type="GO" id="GO:0034243">
    <property type="term" value="P:regulation of transcription elongation by RNA polymerase II"/>
    <property type="evidence" value="ECO:0007669"/>
    <property type="project" value="InterPro"/>
</dbReference>
<dbReference type="GO" id="GO:0009966">
    <property type="term" value="P:regulation of signal transduction"/>
    <property type="evidence" value="ECO:0007669"/>
    <property type="project" value="TreeGrafter"/>
</dbReference>
<dbReference type="PANTHER" id="PTHR46379">
    <property type="entry name" value="ZINC FINGER MYND DOMAIN-CONTAINING"/>
    <property type="match status" value="1"/>
</dbReference>
<protein>
    <submittedName>
        <fullName evidence="2">Zinc finger MYND domain-containing protein 11-like protein</fullName>
    </submittedName>
</protein>
<dbReference type="InterPro" id="IPR013083">
    <property type="entry name" value="Znf_RING/FYVE/PHD"/>
</dbReference>
<dbReference type="EMBL" id="NCKV01013904">
    <property type="protein sequence ID" value="RWS21053.1"/>
    <property type="molecule type" value="Genomic_DNA"/>
</dbReference>
<evidence type="ECO:0000313" key="2">
    <source>
        <dbReference type="EMBL" id="RWS21053.1"/>
    </source>
</evidence>
<keyword evidence="1" id="KW-0103">Bromodomain</keyword>
<dbReference type="InterPro" id="IPR011011">
    <property type="entry name" value="Znf_FYVE_PHD"/>
</dbReference>
<dbReference type="VEuPathDB" id="VectorBase:LDEU010987"/>
<dbReference type="SUPFAM" id="SSF47370">
    <property type="entry name" value="Bromodomain"/>
    <property type="match status" value="1"/>
</dbReference>
<gene>
    <name evidence="2" type="ORF">B4U80_11946</name>
</gene>
<dbReference type="Proteomes" id="UP000288716">
    <property type="component" value="Unassembled WGS sequence"/>
</dbReference>
<name>A0A443S0P3_9ACAR</name>
<dbReference type="Gene3D" id="2.30.30.140">
    <property type="match status" value="1"/>
</dbReference>
<dbReference type="GO" id="GO:0003714">
    <property type="term" value="F:transcription corepressor activity"/>
    <property type="evidence" value="ECO:0007669"/>
    <property type="project" value="InterPro"/>
</dbReference>
<dbReference type="InterPro" id="IPR047269">
    <property type="entry name" value="ZMY11"/>
</dbReference>
<accession>A0A443S0P3</accession>
<dbReference type="OrthoDB" id="6431559at2759"/>
<comment type="caution">
    <text evidence="2">The sequence shown here is derived from an EMBL/GenBank/DDBJ whole genome shotgun (WGS) entry which is preliminary data.</text>
</comment>
<dbReference type="GO" id="GO:0005634">
    <property type="term" value="C:nucleus"/>
    <property type="evidence" value="ECO:0007669"/>
    <property type="project" value="TreeGrafter"/>
</dbReference>
<dbReference type="AlphaFoldDB" id="A0A443S0P3"/>
<dbReference type="STRING" id="299467.A0A443S0P3"/>
<evidence type="ECO:0000256" key="1">
    <source>
        <dbReference type="ARBA" id="ARBA00023117"/>
    </source>
</evidence>
<dbReference type="InterPro" id="IPR036427">
    <property type="entry name" value="Bromodomain-like_sf"/>
</dbReference>
<dbReference type="SUPFAM" id="SSF57903">
    <property type="entry name" value="FYVE/PHD zinc finger"/>
    <property type="match status" value="1"/>
</dbReference>
<dbReference type="PANTHER" id="PTHR46379:SF1">
    <property type="entry name" value="ZINC FINGER MYND DOMAIN-CONTAINING PROTEIN 11"/>
    <property type="match status" value="1"/>
</dbReference>
<sequence>MESALVSLVSQSDEDVLHSAHEYHKSVLGFKSDVSFIVVVWRTMCELRKRRIRCTFGAIKSEIYKYNRQFSRNIDKAISNAIEDKLLIKKTGRVAVYELPTENEVKLLQDMNCFICYSSGADLMKCDSCERVYHDHCYVWTNVKGHCGFCIPITQEKIRGKELTRNNINDLLSVLYEKLVNNEDYRRVLQCSYFLEEKEALGDLNLLSKVLFTHNFNDKSIREKLEQNRYSSLEECVRDFRRIVFNIHVIYGLKSEYSKDAILMFKFIEDQFKYMTCCFECYFYYAQFYLKGKDKKRNIWFLLPCDPPHEITFVKRNNGYYYPAKVITSYRDSYFIWTFGDYVTDLVHFSKLHKNYTIKQPIPLMLKKAIIEMEKYKFVVSKYKNGSIDFDALDCIKKEESDEDDD</sequence>
<reference evidence="2 3" key="1">
    <citation type="journal article" date="2018" name="Gigascience">
        <title>Genomes of trombidid mites reveal novel predicted allergens and laterally-transferred genes associated with secondary metabolism.</title>
        <authorList>
            <person name="Dong X."/>
            <person name="Chaisiri K."/>
            <person name="Xia D."/>
            <person name="Armstrong S.D."/>
            <person name="Fang Y."/>
            <person name="Donnelly M.J."/>
            <person name="Kadowaki T."/>
            <person name="McGarry J.W."/>
            <person name="Darby A.C."/>
            <person name="Makepeace B.L."/>
        </authorList>
    </citation>
    <scope>NUCLEOTIDE SEQUENCE [LARGE SCALE GENOMIC DNA]</scope>
    <source>
        <strain evidence="2">UoL-UT</strain>
    </source>
</reference>
<dbReference type="Gene3D" id="3.30.40.10">
    <property type="entry name" value="Zinc/RING finger domain, C3HC4 (zinc finger)"/>
    <property type="match status" value="1"/>
</dbReference>
<proteinExistence type="predicted"/>
<organism evidence="2 3">
    <name type="scientific">Leptotrombidium deliense</name>
    <dbReference type="NCBI Taxonomy" id="299467"/>
    <lineage>
        <taxon>Eukaryota</taxon>
        <taxon>Metazoa</taxon>
        <taxon>Ecdysozoa</taxon>
        <taxon>Arthropoda</taxon>
        <taxon>Chelicerata</taxon>
        <taxon>Arachnida</taxon>
        <taxon>Acari</taxon>
        <taxon>Acariformes</taxon>
        <taxon>Trombidiformes</taxon>
        <taxon>Prostigmata</taxon>
        <taxon>Anystina</taxon>
        <taxon>Parasitengona</taxon>
        <taxon>Trombiculoidea</taxon>
        <taxon>Trombiculidae</taxon>
        <taxon>Leptotrombidium</taxon>
    </lineage>
</organism>
<keyword evidence="3" id="KW-1185">Reference proteome</keyword>